<protein>
    <recommendedName>
        <fullName evidence="4">PRC-barrel domain-containing protein</fullName>
    </recommendedName>
</protein>
<accession>A0A6C7E1Y9</accession>
<dbReference type="Proteomes" id="UP000011863">
    <property type="component" value="Chromosome"/>
</dbReference>
<dbReference type="Gene3D" id="3.90.50.10">
    <property type="entry name" value="Photosynthetic Reaction Center, subunit H, domain 2"/>
    <property type="match status" value="1"/>
</dbReference>
<name>A0A6C7E1Y9_ILUCY</name>
<sequence>MRAGRATAWPARPTQHNDSAKGRDTMANTWTYRENIHRADTDLSGFDVEATDGGIGKVDEATSDRDHIIVDTGFWIFGKRRLLPAGVVTRVDYDDEKVYVDMTKDQIKEAPDLDETVDRTSGDWDRDRDRYTTYFEPYIW</sequence>
<reference evidence="2 3" key="1">
    <citation type="journal article" date="2013" name="Int. J. Syst. Evol. Microbiol.">
        <title>Ilumatobacter nonamiense sp. nov. and Ilumatobacter coccineum sp. nov., isolated from seashore sand.</title>
        <authorList>
            <person name="Matsumoto A."/>
            <person name="Kasai H."/>
            <person name="Matsuo Y."/>
            <person name="Shizuri Y."/>
            <person name="Ichikawa N."/>
            <person name="Fujita N."/>
            <person name="Omura S."/>
            <person name="Takahashi Y."/>
        </authorList>
    </citation>
    <scope>NUCLEOTIDE SEQUENCE [LARGE SCALE GENOMIC DNA]</scope>
    <source>
        <strain evidence="3">NBRC 103263 / KCTC 29153 / YM16-304</strain>
    </source>
</reference>
<feature type="region of interest" description="Disordered" evidence="1">
    <location>
        <begin position="1"/>
        <end position="25"/>
    </location>
</feature>
<evidence type="ECO:0000313" key="3">
    <source>
        <dbReference type="Proteomes" id="UP000011863"/>
    </source>
</evidence>
<gene>
    <name evidence="2" type="ORF">YM304_05860</name>
</gene>
<dbReference type="AlphaFoldDB" id="A0A6C7E1Y9"/>
<proteinExistence type="predicted"/>
<dbReference type="KEGG" id="aym:YM304_05860"/>
<keyword evidence="3" id="KW-1185">Reference proteome</keyword>
<dbReference type="GO" id="GO:0019684">
    <property type="term" value="P:photosynthesis, light reaction"/>
    <property type="evidence" value="ECO:0007669"/>
    <property type="project" value="InterPro"/>
</dbReference>
<organism evidence="2 3">
    <name type="scientific">Ilumatobacter coccineus (strain NBRC 103263 / KCTC 29153 / YM16-304)</name>
    <dbReference type="NCBI Taxonomy" id="1313172"/>
    <lineage>
        <taxon>Bacteria</taxon>
        <taxon>Bacillati</taxon>
        <taxon>Actinomycetota</taxon>
        <taxon>Acidimicrobiia</taxon>
        <taxon>Acidimicrobiales</taxon>
        <taxon>Ilumatobacteraceae</taxon>
        <taxon>Ilumatobacter</taxon>
    </lineage>
</organism>
<dbReference type="InterPro" id="IPR011033">
    <property type="entry name" value="PRC_barrel-like_sf"/>
</dbReference>
<dbReference type="InterPro" id="IPR014747">
    <property type="entry name" value="Bac_photo_RC_H_C"/>
</dbReference>
<dbReference type="SUPFAM" id="SSF50346">
    <property type="entry name" value="PRC-barrel domain"/>
    <property type="match status" value="1"/>
</dbReference>
<evidence type="ECO:0000313" key="2">
    <source>
        <dbReference type="EMBL" id="BAN00900.1"/>
    </source>
</evidence>
<dbReference type="EMBL" id="AP012057">
    <property type="protein sequence ID" value="BAN00900.1"/>
    <property type="molecule type" value="Genomic_DNA"/>
</dbReference>
<dbReference type="GO" id="GO:0030077">
    <property type="term" value="C:plasma membrane light-harvesting complex"/>
    <property type="evidence" value="ECO:0007669"/>
    <property type="project" value="InterPro"/>
</dbReference>
<evidence type="ECO:0008006" key="4">
    <source>
        <dbReference type="Google" id="ProtNLM"/>
    </source>
</evidence>
<evidence type="ECO:0000256" key="1">
    <source>
        <dbReference type="SAM" id="MobiDB-lite"/>
    </source>
</evidence>